<dbReference type="RefSeq" id="WP_125014520.1">
    <property type="nucleotide sequence ID" value="NZ_QWEZ01000001.1"/>
</dbReference>
<reference evidence="3 4" key="1">
    <citation type="submission" date="2018-08" db="EMBL/GenBank/DDBJ databases">
        <authorList>
            <person name="Khan S.A."/>
        </authorList>
    </citation>
    <scope>NUCLEOTIDE SEQUENCE [LARGE SCALE GENOMIC DNA]</scope>
    <source>
        <strain evidence="3 4">GTF-13</strain>
    </source>
</reference>
<dbReference type="PANTHER" id="PTHR43031">
    <property type="entry name" value="FAD-DEPENDENT OXIDOREDUCTASE"/>
    <property type="match status" value="1"/>
</dbReference>
<accession>A0A3P3VNU9</accession>
<keyword evidence="1" id="KW-0732">Signal</keyword>
<keyword evidence="4" id="KW-1185">Reference proteome</keyword>
<dbReference type="InterPro" id="IPR050229">
    <property type="entry name" value="GlpE_sulfurtransferase"/>
</dbReference>
<evidence type="ECO:0000256" key="1">
    <source>
        <dbReference type="SAM" id="SignalP"/>
    </source>
</evidence>
<proteinExistence type="predicted"/>
<gene>
    <name evidence="3" type="ORF">D0544_02940</name>
</gene>
<dbReference type="SMART" id="SM00450">
    <property type="entry name" value="RHOD"/>
    <property type="match status" value="1"/>
</dbReference>
<evidence type="ECO:0000313" key="3">
    <source>
        <dbReference type="EMBL" id="RRJ84094.1"/>
    </source>
</evidence>
<dbReference type="Gene3D" id="3.40.250.10">
    <property type="entry name" value="Rhodanese-like domain"/>
    <property type="match status" value="1"/>
</dbReference>
<evidence type="ECO:0000259" key="2">
    <source>
        <dbReference type="PROSITE" id="PS50206"/>
    </source>
</evidence>
<dbReference type="AlphaFoldDB" id="A0A3P3VNU9"/>
<comment type="caution">
    <text evidence="3">The sequence shown here is derived from an EMBL/GenBank/DDBJ whole genome shotgun (WGS) entry which is preliminary data.</text>
</comment>
<protein>
    <submittedName>
        <fullName evidence="3">Rhodanese-like domain-containing protein</fullName>
    </submittedName>
</protein>
<name>A0A3P3VNU9_9GAMM</name>
<sequence length="140" mass="15252">MKKLFSGLLMAVAMVFSNGVMAEGEQPATIPGAKTVTAEELIALVDDLDNLVIIDARSQSDYDKGHIPDVVRIKNDDVTPEKLAEAIDSKDSPVAFYCNSITCPRSADAASKAYAAGYTNIYWFRGGIAEWREKGYPVEM</sequence>
<feature type="chain" id="PRO_5018334558" evidence="1">
    <location>
        <begin position="23"/>
        <end position="140"/>
    </location>
</feature>
<dbReference type="EMBL" id="QWEZ01000001">
    <property type="protein sequence ID" value="RRJ84094.1"/>
    <property type="molecule type" value="Genomic_DNA"/>
</dbReference>
<dbReference type="CDD" id="cd00158">
    <property type="entry name" value="RHOD"/>
    <property type="match status" value="1"/>
</dbReference>
<dbReference type="Proteomes" id="UP000280792">
    <property type="component" value="Unassembled WGS sequence"/>
</dbReference>
<organism evidence="3 4">
    <name type="scientific">Aestuariirhabdus litorea</name>
    <dbReference type="NCBI Taxonomy" id="2528527"/>
    <lineage>
        <taxon>Bacteria</taxon>
        <taxon>Pseudomonadati</taxon>
        <taxon>Pseudomonadota</taxon>
        <taxon>Gammaproteobacteria</taxon>
        <taxon>Oceanospirillales</taxon>
        <taxon>Aestuariirhabdaceae</taxon>
        <taxon>Aestuariirhabdus</taxon>
    </lineage>
</organism>
<dbReference type="SUPFAM" id="SSF52821">
    <property type="entry name" value="Rhodanese/Cell cycle control phosphatase"/>
    <property type="match status" value="1"/>
</dbReference>
<dbReference type="PROSITE" id="PS50206">
    <property type="entry name" value="RHODANESE_3"/>
    <property type="match status" value="1"/>
</dbReference>
<dbReference type="Pfam" id="PF00581">
    <property type="entry name" value="Rhodanese"/>
    <property type="match status" value="1"/>
</dbReference>
<evidence type="ECO:0000313" key="4">
    <source>
        <dbReference type="Proteomes" id="UP000280792"/>
    </source>
</evidence>
<reference evidence="3 4" key="2">
    <citation type="submission" date="2018-12" db="EMBL/GenBank/DDBJ databases">
        <title>Simiduia agarivorans gen. nov., sp. nov., a marine, agarolytic bacterium isolated from shallow coastal water from Keelung, Taiwan.</title>
        <authorList>
            <person name="Shieh W.Y."/>
        </authorList>
    </citation>
    <scope>NUCLEOTIDE SEQUENCE [LARGE SCALE GENOMIC DNA]</scope>
    <source>
        <strain evidence="3 4">GTF-13</strain>
    </source>
</reference>
<feature type="signal peptide" evidence="1">
    <location>
        <begin position="1"/>
        <end position="22"/>
    </location>
</feature>
<dbReference type="InterPro" id="IPR001763">
    <property type="entry name" value="Rhodanese-like_dom"/>
</dbReference>
<dbReference type="InterPro" id="IPR036873">
    <property type="entry name" value="Rhodanese-like_dom_sf"/>
</dbReference>
<dbReference type="PANTHER" id="PTHR43031:SF1">
    <property type="entry name" value="PYRIDINE NUCLEOTIDE-DISULPHIDE OXIDOREDUCTASE"/>
    <property type="match status" value="1"/>
</dbReference>
<feature type="domain" description="Rhodanese" evidence="2">
    <location>
        <begin position="47"/>
        <end position="140"/>
    </location>
</feature>